<dbReference type="OrthoDB" id="10050908at2759"/>
<dbReference type="InterPro" id="IPR004875">
    <property type="entry name" value="DDE_SF_endonuclease_dom"/>
</dbReference>
<dbReference type="EMBL" id="CAJNXB010002001">
    <property type="protein sequence ID" value="CAF3208947.1"/>
    <property type="molecule type" value="Genomic_DNA"/>
</dbReference>
<dbReference type="Pfam" id="PF03184">
    <property type="entry name" value="DDE_1"/>
    <property type="match status" value="1"/>
</dbReference>
<gene>
    <name evidence="3" type="ORF">TIS948_LOCUS13027</name>
</gene>
<dbReference type="GO" id="GO:0003676">
    <property type="term" value="F:nucleic acid binding"/>
    <property type="evidence" value="ECO:0007669"/>
    <property type="project" value="InterPro"/>
</dbReference>
<comment type="caution">
    <text evidence="3">The sequence shown here is derived from an EMBL/GenBank/DDBJ whole genome shotgun (WGS) entry which is preliminary data.</text>
</comment>
<feature type="region of interest" description="Disordered" evidence="1">
    <location>
        <begin position="75"/>
        <end position="94"/>
    </location>
</feature>
<evidence type="ECO:0000313" key="4">
    <source>
        <dbReference type="Proteomes" id="UP000663825"/>
    </source>
</evidence>
<accession>A0A817QMH1</accession>
<feature type="compositionally biased region" description="Acidic residues" evidence="1">
    <location>
        <begin position="75"/>
        <end position="87"/>
    </location>
</feature>
<dbReference type="AlphaFoldDB" id="A0A817QMH1"/>
<dbReference type="Proteomes" id="UP000663825">
    <property type="component" value="Unassembled WGS sequence"/>
</dbReference>
<sequence length="560" mass="64150">MYYDYETHDEHLQSLPRFIGDGEESNSSADNDQCEIVTDTEDSESLIVNLNKYLNMDSTCDDEEREQNVLEMSIGEDEFEQDDDSDDPVLSNLISSTTTPITSVTSVVQLQKQLAKATDDQDNTKRKRKPWSIKEKLSTLNSLEKNLGNKQLTAHQHGCSRYQLSQRLKGKMELETLFKLKHEKRTFIDPQAAVTTGTTTAATIRREKVTFRQLERQGKLLSMELKHACPSTKCFGRFMRRHRLSLQKPKKNQKFSLSDAYPLINNFYDYIRRASQSAPSRGPMGVSLPRDVCNTDESSLSLFGDQSRLSINDVNTSNDIEGCISNKRFATVILTIFGSDNKRVGPVLLFKGKGQVSSIEKRQYANGVKVYFTPKAVNNRITMDKYMEYWMSEVNDKNPKLFISGSSNTHLDHKSIRLLRKKQIVVAVIPKGCAMYIQALDVYVFSIFKKHYYDCSEEYIEKACGRLKAKLTASESRVLCTRLTLIAWKRTVFSIDFSESFREIGYTWADHVTPIKLHTLPGYMYDPSDRNLTCSIEENEIDFSISSKMAKKQLKLTDFW</sequence>
<reference evidence="3" key="1">
    <citation type="submission" date="2021-02" db="EMBL/GenBank/DDBJ databases">
        <authorList>
            <person name="Nowell W R."/>
        </authorList>
    </citation>
    <scope>NUCLEOTIDE SEQUENCE</scope>
</reference>
<name>A0A817QMH1_9BILA</name>
<evidence type="ECO:0000259" key="2">
    <source>
        <dbReference type="Pfam" id="PF03184"/>
    </source>
</evidence>
<feature type="domain" description="DDE-1" evidence="2">
    <location>
        <begin position="330"/>
        <end position="453"/>
    </location>
</feature>
<protein>
    <recommendedName>
        <fullName evidence="2">DDE-1 domain-containing protein</fullName>
    </recommendedName>
</protein>
<evidence type="ECO:0000256" key="1">
    <source>
        <dbReference type="SAM" id="MobiDB-lite"/>
    </source>
</evidence>
<organism evidence="3 4">
    <name type="scientific">Rotaria socialis</name>
    <dbReference type="NCBI Taxonomy" id="392032"/>
    <lineage>
        <taxon>Eukaryota</taxon>
        <taxon>Metazoa</taxon>
        <taxon>Spiralia</taxon>
        <taxon>Gnathifera</taxon>
        <taxon>Rotifera</taxon>
        <taxon>Eurotatoria</taxon>
        <taxon>Bdelloidea</taxon>
        <taxon>Philodinida</taxon>
        <taxon>Philodinidae</taxon>
        <taxon>Rotaria</taxon>
    </lineage>
</organism>
<proteinExistence type="predicted"/>
<evidence type="ECO:0000313" key="3">
    <source>
        <dbReference type="EMBL" id="CAF3208947.1"/>
    </source>
</evidence>